<evidence type="ECO:0000313" key="2">
    <source>
        <dbReference type="EMBL" id="ETE56986.1"/>
    </source>
</evidence>
<feature type="region of interest" description="Disordered" evidence="1">
    <location>
        <begin position="316"/>
        <end position="345"/>
    </location>
</feature>
<proteinExistence type="predicted"/>
<feature type="non-terminal residue" evidence="2">
    <location>
        <position position="1"/>
    </location>
</feature>
<keyword evidence="3" id="KW-1185">Reference proteome</keyword>
<dbReference type="AlphaFoldDB" id="V8N547"/>
<accession>V8N547</accession>
<feature type="compositionally biased region" description="Polar residues" evidence="1">
    <location>
        <begin position="334"/>
        <end position="345"/>
    </location>
</feature>
<feature type="region of interest" description="Disordered" evidence="1">
    <location>
        <begin position="23"/>
        <end position="45"/>
    </location>
</feature>
<feature type="compositionally biased region" description="Polar residues" evidence="1">
    <location>
        <begin position="31"/>
        <end position="41"/>
    </location>
</feature>
<organism evidence="2 3">
    <name type="scientific">Ophiophagus hannah</name>
    <name type="common">King cobra</name>
    <name type="synonym">Naja hannah</name>
    <dbReference type="NCBI Taxonomy" id="8665"/>
    <lineage>
        <taxon>Eukaryota</taxon>
        <taxon>Metazoa</taxon>
        <taxon>Chordata</taxon>
        <taxon>Craniata</taxon>
        <taxon>Vertebrata</taxon>
        <taxon>Euteleostomi</taxon>
        <taxon>Lepidosauria</taxon>
        <taxon>Squamata</taxon>
        <taxon>Bifurcata</taxon>
        <taxon>Unidentata</taxon>
        <taxon>Episquamata</taxon>
        <taxon>Toxicofera</taxon>
        <taxon>Serpentes</taxon>
        <taxon>Colubroidea</taxon>
        <taxon>Elapidae</taxon>
        <taxon>Elapinae</taxon>
        <taxon>Ophiophagus</taxon>
    </lineage>
</organism>
<comment type="caution">
    <text evidence="2">The sequence shown here is derived from an EMBL/GenBank/DDBJ whole genome shotgun (WGS) entry which is preliminary data.</text>
</comment>
<name>V8N547_OPHHA</name>
<evidence type="ECO:0000313" key="3">
    <source>
        <dbReference type="Proteomes" id="UP000018936"/>
    </source>
</evidence>
<protein>
    <submittedName>
        <fullName evidence="2">Uncharacterized protein</fullName>
    </submittedName>
</protein>
<reference evidence="2 3" key="1">
    <citation type="journal article" date="2013" name="Proc. Natl. Acad. Sci. U.S.A.">
        <title>The king cobra genome reveals dynamic gene evolution and adaptation in the snake venom system.</title>
        <authorList>
            <person name="Vonk F.J."/>
            <person name="Casewell N.R."/>
            <person name="Henkel C.V."/>
            <person name="Heimberg A.M."/>
            <person name="Jansen H.J."/>
            <person name="McCleary R.J."/>
            <person name="Kerkkamp H.M."/>
            <person name="Vos R.A."/>
            <person name="Guerreiro I."/>
            <person name="Calvete J.J."/>
            <person name="Wuster W."/>
            <person name="Woods A.E."/>
            <person name="Logan J.M."/>
            <person name="Harrison R.A."/>
            <person name="Castoe T.A."/>
            <person name="de Koning A.P."/>
            <person name="Pollock D.D."/>
            <person name="Yandell M."/>
            <person name="Calderon D."/>
            <person name="Renjifo C."/>
            <person name="Currier R.B."/>
            <person name="Salgado D."/>
            <person name="Pla D."/>
            <person name="Sanz L."/>
            <person name="Hyder A.S."/>
            <person name="Ribeiro J.M."/>
            <person name="Arntzen J.W."/>
            <person name="van den Thillart G.E."/>
            <person name="Boetzer M."/>
            <person name="Pirovano W."/>
            <person name="Dirks R.P."/>
            <person name="Spaink H.P."/>
            <person name="Duboule D."/>
            <person name="McGlinn E."/>
            <person name="Kini R.M."/>
            <person name="Richardson M.K."/>
        </authorList>
    </citation>
    <scope>NUCLEOTIDE SEQUENCE</scope>
    <source>
        <tissue evidence="2">Blood</tissue>
    </source>
</reference>
<gene>
    <name evidence="2" type="ORF">L345_17303</name>
</gene>
<dbReference type="EMBL" id="AZIM01010545">
    <property type="protein sequence ID" value="ETE56986.1"/>
    <property type="molecule type" value="Genomic_DNA"/>
</dbReference>
<dbReference type="Proteomes" id="UP000018936">
    <property type="component" value="Unassembled WGS sequence"/>
</dbReference>
<evidence type="ECO:0000256" key="1">
    <source>
        <dbReference type="SAM" id="MobiDB-lite"/>
    </source>
</evidence>
<feature type="region of interest" description="Disordered" evidence="1">
    <location>
        <begin position="59"/>
        <end position="94"/>
    </location>
</feature>
<sequence length="345" mass="38624">MPCPTYNQAWRLDLAHGVLRSGPWGRPGNSEGLTHSASENGAQEGCMWPSRAPFSLAEGCSRPSQPKTELGSPFSLTEGCRRPSQPKTELGSPFSLANHSGRHRYLPTQVMSSWPRPPWPCPSPTSNKTLMQPSMQLDTLDLDRFQRDCALKTIVQLLFLLGFLLKVFQNEACTLFTSGLLLFSADPVGEIATRIQTNSAHSSSSNLTGSRLTQPSILSRLLNRLERAVKHCEAVCYIYHLPWRPPDITPSQSLTRNTGCSFRACIPSSQIDSWTSPWSLFAKRKKSAEGSNSKFHTCGETRIHSLLVCSLEEEERRRRKEEEEEKEERKKIMTLSSPCSRASIF</sequence>